<dbReference type="InterPro" id="IPR000225">
    <property type="entry name" value="Armadillo"/>
</dbReference>
<evidence type="ECO:0000313" key="2">
    <source>
        <dbReference type="Proteomes" id="UP000299084"/>
    </source>
</evidence>
<keyword evidence="1" id="KW-0812">Transmembrane</keyword>
<dbReference type="PANTHER" id="PTHR16356:SF1">
    <property type="entry name" value="TRANSMEMBRANE AND COILED-COIL DOMAIN-CONTAINING PROTEIN 6"/>
    <property type="match status" value="1"/>
</dbReference>
<protein>
    <submittedName>
        <fullName evidence="1">Transmembrane and coiled-coil domain-containing protein 6</fullName>
    </submittedName>
</protein>
<reference evidence="1 2" key="1">
    <citation type="journal article" date="2019" name="Mol. Ecol. Resour.">
        <title>Improving Illumina assemblies with Hi-C and long reads: an example with the North African dromedary.</title>
        <authorList>
            <person name="Elbers J.P."/>
            <person name="Rogers M.F."/>
            <person name="Perelman P.L."/>
            <person name="Proskuryakova A.A."/>
            <person name="Serdyukova N.A."/>
            <person name="Johnson W.E."/>
            <person name="Horin P."/>
            <person name="Corander J."/>
            <person name="Murphy D."/>
            <person name="Burger P.A."/>
        </authorList>
    </citation>
    <scope>NUCLEOTIDE SEQUENCE [LARGE SCALE GENOMIC DNA]</scope>
    <source>
        <strain evidence="1">Drom800</strain>
        <tissue evidence="1">Blood</tissue>
    </source>
</reference>
<dbReference type="AlphaFoldDB" id="A0A5N4ECX4"/>
<dbReference type="InterPro" id="IPR011989">
    <property type="entry name" value="ARM-like"/>
</dbReference>
<dbReference type="InterPro" id="IPR016024">
    <property type="entry name" value="ARM-type_fold"/>
</dbReference>
<dbReference type="SUPFAM" id="SSF48371">
    <property type="entry name" value="ARM repeat"/>
    <property type="match status" value="1"/>
</dbReference>
<dbReference type="Proteomes" id="UP000299084">
    <property type="component" value="Unassembled WGS sequence"/>
</dbReference>
<comment type="caution">
    <text evidence="1">The sequence shown here is derived from an EMBL/GenBank/DDBJ whole genome shotgun (WGS) entry which is preliminary data.</text>
</comment>
<dbReference type="SMART" id="SM00185">
    <property type="entry name" value="ARM"/>
    <property type="match status" value="4"/>
</dbReference>
<keyword evidence="2" id="KW-1185">Reference proteome</keyword>
<organism evidence="1 2">
    <name type="scientific">Camelus dromedarius</name>
    <name type="common">Dromedary</name>
    <name type="synonym">Arabian camel</name>
    <dbReference type="NCBI Taxonomy" id="9838"/>
    <lineage>
        <taxon>Eukaryota</taxon>
        <taxon>Metazoa</taxon>
        <taxon>Chordata</taxon>
        <taxon>Craniata</taxon>
        <taxon>Vertebrata</taxon>
        <taxon>Euteleostomi</taxon>
        <taxon>Mammalia</taxon>
        <taxon>Eutheria</taxon>
        <taxon>Laurasiatheria</taxon>
        <taxon>Artiodactyla</taxon>
        <taxon>Tylopoda</taxon>
        <taxon>Camelidae</taxon>
        <taxon>Camelus</taxon>
    </lineage>
</organism>
<evidence type="ECO:0000313" key="1">
    <source>
        <dbReference type="EMBL" id="KAB1281144.1"/>
    </source>
</evidence>
<keyword evidence="1" id="KW-0472">Membrane</keyword>
<gene>
    <name evidence="1" type="ORF">Cadr_000004742</name>
</gene>
<dbReference type="Gene3D" id="1.25.10.10">
    <property type="entry name" value="Leucine-rich Repeat Variant"/>
    <property type="match status" value="1"/>
</dbReference>
<name>A0A5N4ECX4_CAMDR</name>
<dbReference type="PANTHER" id="PTHR16356">
    <property type="entry name" value="TRANSMEMBRANE AND COILED-COIL DOMAIN-CONTAINING PROTEIN 6 TMCO6"/>
    <property type="match status" value="1"/>
</dbReference>
<sequence>MRLHHVEPTAAPPQAVELRGEELRCRRREREAALRKARREQQLVSKRLLRDEDPEKAEGYVAVILGEAEIQQFLRLAQRGTEEKEREKALVSLRRGLQHPETQQAFIRLEGSIRTLVGLLTSNQALLQLEAARCLHELSHSEQSTVAEACLPATSYLLTYLSGHSSDFIELCLYTLGNLIVESEAVRRQLLPQGIVPALAACIQSPHLTVLEALGYALSQLLQAKEAPEKIIPSVLGSPLPQHMLQLLQPGPKLNLGVAVEFAWCLHYIICSQVNNALLITHGALSTLGLLLLDLAGAVQRTEDAGLELLACPVLRCLSNLLTEAAVEAVGEQMQLRDERVVAALFILLQFFLQKQPSLLPEGLWLLNNLTANSPSFCTSLLSLDLIEPLLQLLSVSNVVSVLVGPLLPSLLDTLAFSDTEVVGQSLELLQLLFLYQPGAVQAFLQQSGLQALQRHEEVAQLQDRVRALQQTAQHG</sequence>
<dbReference type="STRING" id="9838.ENSCDRP00005027756"/>
<accession>A0A5N4ECX4</accession>
<dbReference type="EMBL" id="JWIN03000003">
    <property type="protein sequence ID" value="KAB1281144.1"/>
    <property type="molecule type" value="Genomic_DNA"/>
</dbReference>
<proteinExistence type="predicted"/>